<dbReference type="AlphaFoldDB" id="A0A1I4DSY8"/>
<evidence type="ECO:0000256" key="1">
    <source>
        <dbReference type="SAM" id="Phobius"/>
    </source>
</evidence>
<dbReference type="STRING" id="1280847.SAMN04488036_103339"/>
<organism evidence="2 3">
    <name type="scientific">Shimia haliotis</name>
    <dbReference type="NCBI Taxonomy" id="1280847"/>
    <lineage>
        <taxon>Bacteria</taxon>
        <taxon>Pseudomonadati</taxon>
        <taxon>Pseudomonadota</taxon>
        <taxon>Alphaproteobacteria</taxon>
        <taxon>Rhodobacterales</taxon>
        <taxon>Roseobacteraceae</taxon>
    </lineage>
</organism>
<keyword evidence="1" id="KW-1133">Transmembrane helix</keyword>
<feature type="transmembrane region" description="Helical" evidence="1">
    <location>
        <begin position="73"/>
        <end position="93"/>
    </location>
</feature>
<feature type="transmembrane region" description="Helical" evidence="1">
    <location>
        <begin position="99"/>
        <end position="119"/>
    </location>
</feature>
<dbReference type="EMBL" id="FOSZ01000003">
    <property type="protein sequence ID" value="SFK95367.1"/>
    <property type="molecule type" value="Genomic_DNA"/>
</dbReference>
<gene>
    <name evidence="2" type="ORF">SAMN04488036_103339</name>
</gene>
<accession>A0A1I4DSY8</accession>
<evidence type="ECO:0000313" key="2">
    <source>
        <dbReference type="EMBL" id="SFK95367.1"/>
    </source>
</evidence>
<name>A0A1I4DSY8_9RHOB</name>
<keyword evidence="3" id="KW-1185">Reference proteome</keyword>
<feature type="transmembrane region" description="Helical" evidence="1">
    <location>
        <begin position="47"/>
        <end position="66"/>
    </location>
</feature>
<keyword evidence="1" id="KW-0472">Membrane</keyword>
<proteinExistence type="predicted"/>
<dbReference type="RefSeq" id="WP_093323336.1">
    <property type="nucleotide sequence ID" value="NZ_FOSZ01000003.1"/>
</dbReference>
<protein>
    <submittedName>
        <fullName evidence="2">Uncharacterized protein</fullName>
    </submittedName>
</protein>
<evidence type="ECO:0000313" key="3">
    <source>
        <dbReference type="Proteomes" id="UP000198851"/>
    </source>
</evidence>
<dbReference type="Proteomes" id="UP000198851">
    <property type="component" value="Unassembled WGS sequence"/>
</dbReference>
<dbReference type="OrthoDB" id="8421716at2"/>
<keyword evidence="1" id="KW-0812">Transmembrane</keyword>
<reference evidence="3" key="1">
    <citation type="submission" date="2016-10" db="EMBL/GenBank/DDBJ databases">
        <authorList>
            <person name="Varghese N."/>
            <person name="Submissions S."/>
        </authorList>
    </citation>
    <scope>NUCLEOTIDE SEQUENCE [LARGE SCALE GENOMIC DNA]</scope>
    <source>
        <strain evidence="3">DSM 28453</strain>
    </source>
</reference>
<sequence>MNPWMILASALLGLTTYVHVFLGGPEIHHVIQASSLSGSVRGVAAVLWHAVTVVLIAFALACAVMARHQNRALALLVIGIQLGFAALFVVYGLSLLGTLWVMPQWLIFTLIPAVMMCGLRWGQRGNDRGAALT</sequence>